<dbReference type="GO" id="GO:0006954">
    <property type="term" value="P:inflammatory response"/>
    <property type="evidence" value="ECO:0007669"/>
    <property type="project" value="UniProtKB-KW"/>
</dbReference>
<evidence type="ECO:0000256" key="9">
    <source>
        <dbReference type="ARBA" id="ARBA00022989"/>
    </source>
</evidence>
<dbReference type="SMART" id="SM00365">
    <property type="entry name" value="LRR_SD22"/>
    <property type="match status" value="6"/>
</dbReference>
<dbReference type="GO" id="GO:0002224">
    <property type="term" value="P:toll-like receptor signaling pathway"/>
    <property type="evidence" value="ECO:0007669"/>
    <property type="project" value="TreeGrafter"/>
</dbReference>
<dbReference type="GO" id="GO:0045087">
    <property type="term" value="P:innate immune response"/>
    <property type="evidence" value="ECO:0007669"/>
    <property type="project" value="UniProtKB-KW"/>
</dbReference>
<dbReference type="AlphaFoldDB" id="A0A8C6UQ89"/>
<evidence type="ECO:0000256" key="1">
    <source>
        <dbReference type="ARBA" id="ARBA00004167"/>
    </source>
</evidence>
<dbReference type="SUPFAM" id="SSF52200">
    <property type="entry name" value="Toll/Interleukin receptor TIR domain"/>
    <property type="match status" value="1"/>
</dbReference>
<sequence>MEPLFSLLFLLLLPRPSWLYSLHNCSTDATDSRKINCSEHKLSRIPSDIPKSAKYLSVYHNNIQWIRQSDFSGLSELQTLKLGRNQISHIEDAAFSHLSSLTELYLDRNRLANLTDHMFTGLSNLTVLGLRSNKINHISELAFAPLTKLLEIVLWDNLLSSMSDIVNIVLLCPLLKSLDLTQNPLTSIESEQFPFPLNITFLDLSMTPLSRFSLHSDVFPHLQTLDLSNIHNDLQWDVSDKAFLKSLRTLDLGLTGFTNETYQSIFQSLDSPKDLNLRGVGRLDEGLLDWACGIQTLEILDLSFNNILVLKDSLLLPCSNLTELVLSVNILRDLGPSSLQMLTRLSWLNLGGTLLKGVFRNMTRLTELDLQSESVTEMLLYEGASRGRSQLQKFFNLPSLQTLRIIVSKGVCSAFTKGLLQGLDDLKVLSWRGCFQGDPDSKALHHTPQLFRPLTVLQTLDLSSNQLKSVDFLSEADLTQLQTLILKSNDLSVINDRVFEALPSLRYLDLSDNTFACNCSNADFIDWVIRNTQVYVNRAYQYKCESPESHQGALLLEFDYRWCWESVGLFCFLCSSALVLLTLFLTFLHHFLRFHLLYGFYLLRAFLYHRQQRGCAEIYDAFVSYNVHDEEWVYRELLPELEGRQGWKLCLHHRDFEPGDSTAPFMIRLTFNHSSVLKH</sequence>
<dbReference type="InterPro" id="IPR001611">
    <property type="entry name" value="Leu-rich_rpt"/>
</dbReference>
<evidence type="ECO:0000256" key="6">
    <source>
        <dbReference type="ARBA" id="ARBA00022729"/>
    </source>
</evidence>
<evidence type="ECO:0000256" key="3">
    <source>
        <dbReference type="ARBA" id="ARBA00022588"/>
    </source>
</evidence>
<dbReference type="Pfam" id="PF13855">
    <property type="entry name" value="LRR_8"/>
    <property type="match status" value="3"/>
</dbReference>
<feature type="transmembrane region" description="Helical" evidence="14">
    <location>
        <begin position="567"/>
        <end position="588"/>
    </location>
</feature>
<dbReference type="FunFam" id="3.80.10.10:FF:000770">
    <property type="entry name" value="Uncharacterized protein"/>
    <property type="match status" value="1"/>
</dbReference>
<name>A0A8C6UQ89_9GOBI</name>
<proteinExistence type="inferred from homology"/>
<evidence type="ECO:0000256" key="14">
    <source>
        <dbReference type="SAM" id="Phobius"/>
    </source>
</evidence>
<reference evidence="17" key="1">
    <citation type="submission" date="2025-08" db="UniProtKB">
        <authorList>
            <consortium name="Ensembl"/>
        </authorList>
    </citation>
    <scope>IDENTIFICATION</scope>
</reference>
<dbReference type="Gene3D" id="3.40.50.10140">
    <property type="entry name" value="Toll/interleukin-1 receptor homology (TIR) domain"/>
    <property type="match status" value="1"/>
</dbReference>
<feature type="chain" id="PRO_5034374001" description="TIR domain-containing protein" evidence="15">
    <location>
        <begin position="20"/>
        <end position="679"/>
    </location>
</feature>
<dbReference type="PANTHER" id="PTHR24365">
    <property type="entry name" value="TOLL-LIKE RECEPTOR"/>
    <property type="match status" value="1"/>
</dbReference>
<dbReference type="SUPFAM" id="SSF52058">
    <property type="entry name" value="L domain-like"/>
    <property type="match status" value="2"/>
</dbReference>
<dbReference type="InterPro" id="IPR035897">
    <property type="entry name" value="Toll_tir_struct_dom_sf"/>
</dbReference>
<evidence type="ECO:0000256" key="11">
    <source>
        <dbReference type="ARBA" id="ARBA00023170"/>
    </source>
</evidence>
<evidence type="ECO:0000313" key="17">
    <source>
        <dbReference type="Ensembl" id="ENSNMLP00000039725.1"/>
    </source>
</evidence>
<keyword evidence="6 15" id="KW-0732">Signal</keyword>
<organism evidence="17 18">
    <name type="scientific">Neogobius melanostomus</name>
    <name type="common">round goby</name>
    <dbReference type="NCBI Taxonomy" id="47308"/>
    <lineage>
        <taxon>Eukaryota</taxon>
        <taxon>Metazoa</taxon>
        <taxon>Chordata</taxon>
        <taxon>Craniata</taxon>
        <taxon>Vertebrata</taxon>
        <taxon>Euteleostomi</taxon>
        <taxon>Actinopterygii</taxon>
        <taxon>Neopterygii</taxon>
        <taxon>Teleostei</taxon>
        <taxon>Neoteleostei</taxon>
        <taxon>Acanthomorphata</taxon>
        <taxon>Gobiaria</taxon>
        <taxon>Gobiiformes</taxon>
        <taxon>Gobioidei</taxon>
        <taxon>Gobiidae</taxon>
        <taxon>Benthophilinae</taxon>
        <taxon>Neogobiini</taxon>
        <taxon>Neogobius</taxon>
    </lineage>
</organism>
<evidence type="ECO:0000256" key="12">
    <source>
        <dbReference type="ARBA" id="ARBA00023180"/>
    </source>
</evidence>
<evidence type="ECO:0000256" key="5">
    <source>
        <dbReference type="ARBA" id="ARBA00022692"/>
    </source>
</evidence>
<dbReference type="PANTHER" id="PTHR24365:SF522">
    <property type="entry name" value="LOW QUALITY PROTEIN: TOLL-LIKE RECEPTOR 13-RELATED"/>
    <property type="match status" value="1"/>
</dbReference>
<dbReference type="PROSITE" id="PS51450">
    <property type="entry name" value="LRR"/>
    <property type="match status" value="5"/>
</dbReference>
<evidence type="ECO:0000256" key="15">
    <source>
        <dbReference type="SAM" id="SignalP"/>
    </source>
</evidence>
<dbReference type="GO" id="GO:0038023">
    <property type="term" value="F:signaling receptor activity"/>
    <property type="evidence" value="ECO:0007669"/>
    <property type="project" value="TreeGrafter"/>
</dbReference>
<keyword evidence="5 14" id="KW-0812">Transmembrane</keyword>
<reference evidence="17" key="2">
    <citation type="submission" date="2025-09" db="UniProtKB">
        <authorList>
            <consortium name="Ensembl"/>
        </authorList>
    </citation>
    <scope>IDENTIFICATION</scope>
</reference>
<dbReference type="InterPro" id="IPR003591">
    <property type="entry name" value="Leu-rich_rpt_typical-subtyp"/>
</dbReference>
<dbReference type="PROSITE" id="PS50104">
    <property type="entry name" value="TIR"/>
    <property type="match status" value="1"/>
</dbReference>
<dbReference type="SMART" id="SM00369">
    <property type="entry name" value="LRR_TYP"/>
    <property type="match status" value="8"/>
</dbReference>
<evidence type="ECO:0000313" key="18">
    <source>
        <dbReference type="Proteomes" id="UP000694523"/>
    </source>
</evidence>
<comment type="subcellular location">
    <subcellularLocation>
        <location evidence="1">Membrane</location>
        <topology evidence="1">Single-pass membrane protein</topology>
    </subcellularLocation>
</comment>
<dbReference type="Ensembl" id="ENSNMLT00000044208.1">
    <property type="protein sequence ID" value="ENSNMLP00000039725.1"/>
    <property type="gene ID" value="ENSNMLG00000024475.1"/>
</dbReference>
<keyword evidence="12" id="KW-0325">Glycoprotein</keyword>
<evidence type="ECO:0000256" key="7">
    <source>
        <dbReference type="ARBA" id="ARBA00022737"/>
    </source>
</evidence>
<keyword evidence="7" id="KW-0677">Repeat</keyword>
<keyword evidence="10 14" id="KW-0472">Membrane</keyword>
<keyword evidence="4" id="KW-0433">Leucine-rich repeat</keyword>
<dbReference type="InterPro" id="IPR032675">
    <property type="entry name" value="LRR_dom_sf"/>
</dbReference>
<dbReference type="InterPro" id="IPR000157">
    <property type="entry name" value="TIR_dom"/>
</dbReference>
<keyword evidence="9 14" id="KW-1133">Transmembrane helix</keyword>
<accession>A0A8C6UQ89</accession>
<keyword evidence="11" id="KW-0675">Receptor</keyword>
<feature type="signal peptide" evidence="15">
    <location>
        <begin position="1"/>
        <end position="19"/>
    </location>
</feature>
<comment type="similarity">
    <text evidence="2">Belongs to the Toll-like receptor family.</text>
</comment>
<keyword evidence="3" id="KW-0399">Innate immunity</keyword>
<dbReference type="GO" id="GO:0005886">
    <property type="term" value="C:plasma membrane"/>
    <property type="evidence" value="ECO:0007669"/>
    <property type="project" value="TreeGrafter"/>
</dbReference>
<protein>
    <recommendedName>
        <fullName evidence="16">TIR domain-containing protein</fullName>
    </recommendedName>
</protein>
<evidence type="ECO:0000259" key="16">
    <source>
        <dbReference type="PROSITE" id="PS50104"/>
    </source>
</evidence>
<keyword evidence="18" id="KW-1185">Reference proteome</keyword>
<dbReference type="PRINTS" id="PR00019">
    <property type="entry name" value="LEURICHRPT"/>
</dbReference>
<evidence type="ECO:0000256" key="4">
    <source>
        <dbReference type="ARBA" id="ARBA00022614"/>
    </source>
</evidence>
<dbReference type="Proteomes" id="UP000694523">
    <property type="component" value="Unplaced"/>
</dbReference>
<evidence type="ECO:0000256" key="13">
    <source>
        <dbReference type="ARBA" id="ARBA00023198"/>
    </source>
</evidence>
<dbReference type="Gene3D" id="3.80.10.10">
    <property type="entry name" value="Ribonuclease Inhibitor"/>
    <property type="match status" value="3"/>
</dbReference>
<keyword evidence="8" id="KW-0391">Immunity</keyword>
<feature type="domain" description="TIR" evidence="16">
    <location>
        <begin position="617"/>
        <end position="679"/>
    </location>
</feature>
<evidence type="ECO:0000256" key="10">
    <source>
        <dbReference type="ARBA" id="ARBA00023136"/>
    </source>
</evidence>
<keyword evidence="13" id="KW-0395">Inflammatory response</keyword>
<evidence type="ECO:0000256" key="2">
    <source>
        <dbReference type="ARBA" id="ARBA00009634"/>
    </source>
</evidence>
<evidence type="ECO:0000256" key="8">
    <source>
        <dbReference type="ARBA" id="ARBA00022859"/>
    </source>
</evidence>